<dbReference type="PANTHER" id="PTHR43283">
    <property type="entry name" value="BETA-LACTAMASE-RELATED"/>
    <property type="match status" value="1"/>
</dbReference>
<gene>
    <name evidence="3" type="ORF">UFOPK3775_00345</name>
</gene>
<dbReference type="InterPro" id="IPR050789">
    <property type="entry name" value="Diverse_Enzym_Activities"/>
</dbReference>
<accession>A0A6J5YWC5</accession>
<keyword evidence="1" id="KW-0472">Membrane</keyword>
<dbReference type="Gene3D" id="3.40.710.10">
    <property type="entry name" value="DD-peptidase/beta-lactamase superfamily"/>
    <property type="match status" value="1"/>
</dbReference>
<dbReference type="EMBL" id="CAESAK010000030">
    <property type="protein sequence ID" value="CAB4333207.1"/>
    <property type="molecule type" value="Genomic_DNA"/>
</dbReference>
<feature type="domain" description="Beta-lactamase-related" evidence="2">
    <location>
        <begin position="108"/>
        <end position="380"/>
    </location>
</feature>
<dbReference type="PANTHER" id="PTHR43283:SF14">
    <property type="entry name" value="BLL8153 PROTEIN"/>
    <property type="match status" value="1"/>
</dbReference>
<dbReference type="InterPro" id="IPR012338">
    <property type="entry name" value="Beta-lactam/transpept-like"/>
</dbReference>
<name>A0A6J5YWC5_9ZZZZ</name>
<dbReference type="InterPro" id="IPR001466">
    <property type="entry name" value="Beta-lactam-related"/>
</dbReference>
<keyword evidence="1" id="KW-0812">Transmembrane</keyword>
<dbReference type="AlphaFoldDB" id="A0A6J5YWC5"/>
<keyword evidence="1" id="KW-1133">Transmembrane helix</keyword>
<feature type="transmembrane region" description="Helical" evidence="1">
    <location>
        <begin position="20"/>
        <end position="39"/>
    </location>
</feature>
<reference evidence="3" key="1">
    <citation type="submission" date="2020-05" db="EMBL/GenBank/DDBJ databases">
        <authorList>
            <person name="Chiriac C."/>
            <person name="Salcher M."/>
            <person name="Ghai R."/>
            <person name="Kavagutti S V."/>
        </authorList>
    </citation>
    <scope>NUCLEOTIDE SEQUENCE</scope>
</reference>
<proteinExistence type="predicted"/>
<evidence type="ECO:0000256" key="1">
    <source>
        <dbReference type="SAM" id="Phobius"/>
    </source>
</evidence>
<evidence type="ECO:0000313" key="3">
    <source>
        <dbReference type="EMBL" id="CAB4333207.1"/>
    </source>
</evidence>
<sequence length="398" mass="44457">MKSNCHYPEVVSTLIKVARNTVIVVLLLYLALFGLTKVIRYPEPIAAIKLGLAPASKTPDLMPSHWIVAAPSSFEPWRQSTLEEIGGVTFDGQPLELQDFLNRTNTNALLVIREGKITYEYYKESKFKESRLPSYSVGKAMTSLAVGQLIDQGKISESDTFISYFPEYKTGGSFDKVTVQQLLDMQSGVGVSDNYPSGPSGWGVAIAQMYASTDIPWFIGNNKKMDFEPGSQSVYRSVDTQMIGMIIQKVTGQSVSDYFTANIWQQVGADYDATWNVDRVGGYEKTFCCFNAVPRDYARIGQLILDQGVVPFDKQQVISTSWMKRITTPATRLDYGWGYGAYFWHPYPGVTLMLGLHGQYVYIDIPNKTVIVKLSDEPTDVDNSPEVAAVLKEISERR</sequence>
<evidence type="ECO:0000259" key="2">
    <source>
        <dbReference type="Pfam" id="PF00144"/>
    </source>
</evidence>
<protein>
    <submittedName>
        <fullName evidence="3">Unannotated protein</fullName>
    </submittedName>
</protein>
<dbReference type="SUPFAM" id="SSF56601">
    <property type="entry name" value="beta-lactamase/transpeptidase-like"/>
    <property type="match status" value="1"/>
</dbReference>
<dbReference type="Pfam" id="PF00144">
    <property type="entry name" value="Beta-lactamase"/>
    <property type="match status" value="1"/>
</dbReference>
<organism evidence="3">
    <name type="scientific">freshwater metagenome</name>
    <dbReference type="NCBI Taxonomy" id="449393"/>
    <lineage>
        <taxon>unclassified sequences</taxon>
        <taxon>metagenomes</taxon>
        <taxon>ecological metagenomes</taxon>
    </lineage>
</organism>